<dbReference type="PATRIC" id="fig|224013.5.peg.1000"/>
<accession>A0A0M4SP45</accession>
<reference evidence="1 2" key="2">
    <citation type="journal article" date="2016" name="Genome Announc.">
        <title>Draft Genome Sequence of the N2-Fixing Cyanobacterium Nostoc piscinale CENA21, Isolated from the Brazilian Amazon Floodplain.</title>
        <authorList>
            <person name="Leao T."/>
            <person name="Guimaraes P.I."/>
            <person name="de Melo A.G."/>
            <person name="Ramos R.T."/>
            <person name="Leao P.N."/>
            <person name="Silva A."/>
            <person name="Fiore M.F."/>
            <person name="Schneider M.P."/>
        </authorList>
    </citation>
    <scope>NUCLEOTIDE SEQUENCE [LARGE SCALE GENOMIC DNA]</scope>
    <source>
        <strain evidence="1 2">CENA21</strain>
    </source>
</reference>
<gene>
    <name evidence="1" type="ORF">ACX27_04165</name>
</gene>
<name>A0A0M4SP45_9NOSO</name>
<dbReference type="Proteomes" id="UP000062645">
    <property type="component" value="Chromosome"/>
</dbReference>
<proteinExistence type="predicted"/>
<dbReference type="AlphaFoldDB" id="A0A0M4SP45"/>
<sequence length="617" mass="68273">MPTDRQLQDLFNQLNRFFPITAEGGKVGDRVWIKIDGKRVQATYHHNIQAGECLAILADDGQYYLVNTQKVEPVQKNTRVIQARRTKPTTEKIVPANFKVLFSVVDGGERRFYVGGDRPTPILVATVPNSATIQGAYITNKGKPSQYDISIKYQLAEENYCRYVNNINGTQYDFADNVLLNDSNTFLAFRGAATWISPEIIPGTGFTDPVITEPSGEDGDLSARIETQNLFIAPPWDALFEGSGISVFTAYCQFVTTESGNLFCEPYRETNENDFNIQTKNFYINKTSSAYNNGLYTINNFQDFNPTSTLVTGTFVEDTTNNTFLPSGASSFSYVSDYDQVTNDQVYTITGNFLITRGVSFIREEMGFSYRNNDGDITYTRGSTYYLNNRVTNSDKFICLTQGFSLDESTTAIATPPTTILIDPDSFLLVHGITLTQFFDSLVGEDVILGKIKDAMSSYLAKGSITSYTFSSGDLSLAIAVDSVIVAPFVSFATTEGKVLLDSGSVFEYLLCGASSFQAILPSSLNSFAGVNLFPELIDSSQYVRDRLVTDNLVKNKIFISQINEAMKTANIAGYAEEWKIDSDGNFIRQDALREGLIYSLGNAGATIHSISYWASK</sequence>
<protein>
    <submittedName>
        <fullName evidence="1">Uncharacterized protein</fullName>
    </submittedName>
</protein>
<dbReference type="RefSeq" id="WP_062288840.1">
    <property type="nucleotide sequence ID" value="NZ_CP012036.1"/>
</dbReference>
<dbReference type="KEGG" id="npz:ACX27_04165"/>
<evidence type="ECO:0000313" key="2">
    <source>
        <dbReference type="Proteomes" id="UP000062645"/>
    </source>
</evidence>
<organism evidence="1 2">
    <name type="scientific">Nostoc piscinale CENA21</name>
    <dbReference type="NCBI Taxonomy" id="224013"/>
    <lineage>
        <taxon>Bacteria</taxon>
        <taxon>Bacillati</taxon>
        <taxon>Cyanobacteriota</taxon>
        <taxon>Cyanophyceae</taxon>
        <taxon>Nostocales</taxon>
        <taxon>Nostocaceae</taxon>
        <taxon>Nostoc</taxon>
    </lineage>
</organism>
<reference evidence="2" key="1">
    <citation type="submission" date="2015-07" db="EMBL/GenBank/DDBJ databases">
        <title>Genome Of Nitrogen-Fixing Cyanobacterium Nostoc piscinale CENA21 From Solimoes/Amazon River Floodplain Sediments And Comparative Genomics To Uncover Biosynthetic Natural Products Potential.</title>
        <authorList>
            <person name="Leao T.F."/>
            <person name="Leao P.N."/>
            <person name="Guimaraes P.I."/>
            <person name="de Melo A.G.C."/>
            <person name="Ramos R.T.J."/>
            <person name="Silva A."/>
            <person name="Fiore M.F."/>
            <person name="Schneider M.P.C."/>
        </authorList>
    </citation>
    <scope>NUCLEOTIDE SEQUENCE [LARGE SCALE GENOMIC DNA]</scope>
    <source>
        <strain evidence="2">CENA21</strain>
    </source>
</reference>
<keyword evidence="2" id="KW-1185">Reference proteome</keyword>
<dbReference type="EMBL" id="CP012036">
    <property type="protein sequence ID" value="ALF52228.1"/>
    <property type="molecule type" value="Genomic_DNA"/>
</dbReference>
<evidence type="ECO:0000313" key="1">
    <source>
        <dbReference type="EMBL" id="ALF52228.1"/>
    </source>
</evidence>